<sequence length="271" mass="29513">MSHPPEPSFEEVFGETERPGAAPSSPAGIASDNLSEVFDDEGDTVGSHVEGATHQPRFDGDTGALPAETSWALQALVAAPHVSQQHPKHWATVLQYEDILRSRLSELGLILEINREHGYAFTRQAEDPSPHSRTILRTKTLNLAASTLCLYLYNQYVLSPDAPVVETADMEEHMRAYRRPTDTDDAAFQRRIATAIKSLEDAAIIKPVKGTSRYVVYGVIASILTAERVEALSSRFKALVDSDRANTPGTPPSTSLHAHTAEGPSQEDTDA</sequence>
<reference evidence="2 3" key="1">
    <citation type="submission" date="2020-08" db="EMBL/GenBank/DDBJ databases">
        <title>Sequencing the genomes of 1000 actinobacteria strains.</title>
        <authorList>
            <person name="Klenk H.-P."/>
        </authorList>
    </citation>
    <scope>NUCLEOTIDE SEQUENCE [LARGE SCALE GENOMIC DNA]</scope>
    <source>
        <strain evidence="2 3">DSM 44598</strain>
    </source>
</reference>
<feature type="compositionally biased region" description="Low complexity" evidence="1">
    <location>
        <begin position="19"/>
        <end position="31"/>
    </location>
</feature>
<dbReference type="Pfam" id="PF13835">
    <property type="entry name" value="DUF4194"/>
    <property type="match status" value="1"/>
</dbReference>
<evidence type="ECO:0000256" key="1">
    <source>
        <dbReference type="SAM" id="MobiDB-lite"/>
    </source>
</evidence>
<evidence type="ECO:0000313" key="2">
    <source>
        <dbReference type="EMBL" id="MBB5493673.1"/>
    </source>
</evidence>
<gene>
    <name evidence="2" type="ORF">HNR07_004810</name>
</gene>
<accession>A0A840WE28</accession>
<feature type="region of interest" description="Disordered" evidence="1">
    <location>
        <begin position="242"/>
        <end position="271"/>
    </location>
</feature>
<dbReference type="AlphaFoldDB" id="A0A840WE28"/>
<dbReference type="InterPro" id="IPR025449">
    <property type="entry name" value="JetB"/>
</dbReference>
<dbReference type="RefSeq" id="WP_184366828.1">
    <property type="nucleotide sequence ID" value="NZ_BAAAKM010000169.1"/>
</dbReference>
<protein>
    <recommendedName>
        <fullName evidence="4">DUF4194 domain-containing protein</fullName>
    </recommendedName>
</protein>
<evidence type="ECO:0008006" key="4">
    <source>
        <dbReference type="Google" id="ProtNLM"/>
    </source>
</evidence>
<organism evidence="2 3">
    <name type="scientific">Nocardiopsis metallicus</name>
    <dbReference type="NCBI Taxonomy" id="179819"/>
    <lineage>
        <taxon>Bacteria</taxon>
        <taxon>Bacillati</taxon>
        <taxon>Actinomycetota</taxon>
        <taxon>Actinomycetes</taxon>
        <taxon>Streptosporangiales</taxon>
        <taxon>Nocardiopsidaceae</taxon>
        <taxon>Nocardiopsis</taxon>
    </lineage>
</organism>
<name>A0A840WE28_9ACTN</name>
<evidence type="ECO:0000313" key="3">
    <source>
        <dbReference type="Proteomes" id="UP000579647"/>
    </source>
</evidence>
<keyword evidence="3" id="KW-1185">Reference proteome</keyword>
<dbReference type="EMBL" id="JACHDO010000001">
    <property type="protein sequence ID" value="MBB5493673.1"/>
    <property type="molecule type" value="Genomic_DNA"/>
</dbReference>
<proteinExistence type="predicted"/>
<dbReference type="Proteomes" id="UP000579647">
    <property type="component" value="Unassembled WGS sequence"/>
</dbReference>
<comment type="caution">
    <text evidence="2">The sequence shown here is derived from an EMBL/GenBank/DDBJ whole genome shotgun (WGS) entry which is preliminary data.</text>
</comment>
<feature type="compositionally biased region" description="Polar residues" evidence="1">
    <location>
        <begin position="245"/>
        <end position="257"/>
    </location>
</feature>
<feature type="region of interest" description="Disordered" evidence="1">
    <location>
        <begin position="1"/>
        <end position="64"/>
    </location>
</feature>